<reference evidence="9" key="1">
    <citation type="journal article" date="2014" name="Int. J. Syst. Evol. Microbiol.">
        <title>Complete genome sequence of Corynebacterium casei LMG S-19264T (=DSM 44701T), isolated from a smear-ripened cheese.</title>
        <authorList>
            <consortium name="US DOE Joint Genome Institute (JGI-PGF)"/>
            <person name="Walter F."/>
            <person name="Albersmeier A."/>
            <person name="Kalinowski J."/>
            <person name="Ruckert C."/>
        </authorList>
    </citation>
    <scope>NUCLEOTIDE SEQUENCE</scope>
    <source>
        <strain evidence="9">CGMCC 1.15448</strain>
    </source>
</reference>
<gene>
    <name evidence="9" type="ORF">GCM10011511_10090</name>
</gene>
<feature type="domain" description="MacB-like periplasmic core" evidence="8">
    <location>
        <begin position="20"/>
        <end position="235"/>
    </location>
</feature>
<evidence type="ECO:0000256" key="1">
    <source>
        <dbReference type="ARBA" id="ARBA00004651"/>
    </source>
</evidence>
<dbReference type="InterPro" id="IPR003838">
    <property type="entry name" value="ABC3_permease_C"/>
</dbReference>
<reference evidence="9" key="2">
    <citation type="submission" date="2020-09" db="EMBL/GenBank/DDBJ databases">
        <authorList>
            <person name="Sun Q."/>
            <person name="Zhou Y."/>
        </authorList>
    </citation>
    <scope>NUCLEOTIDE SEQUENCE</scope>
    <source>
        <strain evidence="9">CGMCC 1.15448</strain>
    </source>
</reference>
<sequence>MLKNLLTVALRNFKRDGWYSLLNILGLTIGITFSLFLIFYIKDELSFDRYNQKADRIFRIASNIKEPDKDTMRWVATQVPLAPTLKKDYPEVEEAVRFISEDKKMYKKGELRIYEDKVYYADSNVFRIFTYPFIQGDPRTALVAPNSLVLTQSVATTFFGKGDAVGQALEDAKGDVFKVTGVIKDIPYNSHFRFNVLISATTLPKDFQDNWGGFNIFTYVLVRPHTDAAAFEKKLFPMYDKYMAPIFAKYNIKIHYAVQPILSIHLHSNMQGEPEELGSMSYIYIFSAVAFFMLIIACINYMNLTTARSARRAKEIGVRKVTGSTQPQLIAQFLIESMLAALIALLLSIGLVALLLPVFNSLAGKFISFGALLQPGTLLILLAIVLFVGFLGGSYPALYLSKFDPIHILKGNLSKGSSNVTLRRILVVTQFSIAMIMLICTLVVFRQLNYIRNKDLGFDRAEVLTIPVNTNRDARSQIFAFTNAVRKDPRVLSASTADAVPGQDVSFNLFSIQTSKGYVDQGVFTYAADEHYFKTLGMQIRKGRDFSGPADTLHSIIVNESMVNYFGWDNPIGKRVKIPGDTSGKRYWEVVGVVKDFNQRSLYNPIAPLLLRYRPNAGNIQLKLDARDVQAAITGIQQSWRSIFPDLPFDYTFLDQSLNSQYEADQKRGKIFTAFSVLTVAITCLGLLGLIAFTTQQRQKEISLRKIMGAGVATLVTLITRNFVALVGISCLIAFPVAWLFMDKWLKIFPYNTGLSATPFLLAAVTVLLITFLTVIYHTVRAALANPSKSLRAE</sequence>
<evidence type="ECO:0000259" key="8">
    <source>
        <dbReference type="Pfam" id="PF12704"/>
    </source>
</evidence>
<evidence type="ECO:0000256" key="3">
    <source>
        <dbReference type="ARBA" id="ARBA00022692"/>
    </source>
</evidence>
<dbReference type="PANTHER" id="PTHR30572">
    <property type="entry name" value="MEMBRANE COMPONENT OF TRANSPORTER-RELATED"/>
    <property type="match status" value="1"/>
</dbReference>
<feature type="domain" description="MacB-like periplasmic core" evidence="8">
    <location>
        <begin position="492"/>
        <end position="634"/>
    </location>
</feature>
<evidence type="ECO:0000256" key="6">
    <source>
        <dbReference type="SAM" id="Phobius"/>
    </source>
</evidence>
<feature type="transmembrane region" description="Helical" evidence="6">
    <location>
        <begin position="671"/>
        <end position="695"/>
    </location>
</feature>
<keyword evidence="10" id="KW-1185">Reference proteome</keyword>
<evidence type="ECO:0000256" key="4">
    <source>
        <dbReference type="ARBA" id="ARBA00022989"/>
    </source>
</evidence>
<dbReference type="PANTHER" id="PTHR30572:SF18">
    <property type="entry name" value="ABC-TYPE MACROLIDE FAMILY EXPORT SYSTEM PERMEASE COMPONENT 2"/>
    <property type="match status" value="1"/>
</dbReference>
<feature type="transmembrane region" description="Helical" evidence="6">
    <location>
        <begin position="338"/>
        <end position="359"/>
    </location>
</feature>
<dbReference type="RefSeq" id="WP_188929167.1">
    <property type="nucleotide sequence ID" value="NZ_BMJC01000001.1"/>
</dbReference>
<organism evidence="9 10">
    <name type="scientific">Puia dinghuensis</name>
    <dbReference type="NCBI Taxonomy" id="1792502"/>
    <lineage>
        <taxon>Bacteria</taxon>
        <taxon>Pseudomonadati</taxon>
        <taxon>Bacteroidota</taxon>
        <taxon>Chitinophagia</taxon>
        <taxon>Chitinophagales</taxon>
        <taxon>Chitinophagaceae</taxon>
        <taxon>Puia</taxon>
    </lineage>
</organism>
<evidence type="ECO:0000313" key="9">
    <source>
        <dbReference type="EMBL" id="GGA88834.1"/>
    </source>
</evidence>
<keyword evidence="3 6" id="KW-0812">Transmembrane</keyword>
<keyword evidence="4 6" id="KW-1133">Transmembrane helix</keyword>
<accession>A0A8J2XRF9</accession>
<name>A0A8J2XRF9_9BACT</name>
<evidence type="ECO:0000256" key="2">
    <source>
        <dbReference type="ARBA" id="ARBA00022475"/>
    </source>
</evidence>
<dbReference type="InterPro" id="IPR050250">
    <property type="entry name" value="Macrolide_Exporter_MacB"/>
</dbReference>
<dbReference type="AlphaFoldDB" id="A0A8J2XRF9"/>
<feature type="domain" description="ABC3 transporter permease C-terminal" evidence="7">
    <location>
        <begin position="674"/>
        <end position="783"/>
    </location>
</feature>
<dbReference type="GO" id="GO:0022857">
    <property type="term" value="F:transmembrane transporter activity"/>
    <property type="evidence" value="ECO:0007669"/>
    <property type="project" value="TreeGrafter"/>
</dbReference>
<evidence type="ECO:0000313" key="10">
    <source>
        <dbReference type="Proteomes" id="UP000607559"/>
    </source>
</evidence>
<evidence type="ECO:0000259" key="7">
    <source>
        <dbReference type="Pfam" id="PF02687"/>
    </source>
</evidence>
<dbReference type="GO" id="GO:0005886">
    <property type="term" value="C:plasma membrane"/>
    <property type="evidence" value="ECO:0007669"/>
    <property type="project" value="UniProtKB-SubCell"/>
</dbReference>
<dbReference type="Pfam" id="PF02687">
    <property type="entry name" value="FtsX"/>
    <property type="match status" value="2"/>
</dbReference>
<dbReference type="EMBL" id="BMJC01000001">
    <property type="protein sequence ID" value="GGA88834.1"/>
    <property type="molecule type" value="Genomic_DNA"/>
</dbReference>
<feature type="domain" description="ABC3 transporter permease C-terminal" evidence="7">
    <location>
        <begin position="288"/>
        <end position="405"/>
    </location>
</feature>
<feature type="transmembrane region" description="Helical" evidence="6">
    <location>
        <begin position="282"/>
        <end position="304"/>
    </location>
</feature>
<keyword evidence="5 6" id="KW-0472">Membrane</keyword>
<dbReference type="InterPro" id="IPR025857">
    <property type="entry name" value="MacB_PCD"/>
</dbReference>
<dbReference type="Pfam" id="PF12704">
    <property type="entry name" value="MacB_PCD"/>
    <property type="match status" value="2"/>
</dbReference>
<proteinExistence type="predicted"/>
<evidence type="ECO:0000256" key="5">
    <source>
        <dbReference type="ARBA" id="ARBA00023136"/>
    </source>
</evidence>
<protein>
    <submittedName>
        <fullName evidence="9">ABC transporter permease</fullName>
    </submittedName>
</protein>
<feature type="transmembrane region" description="Helical" evidence="6">
    <location>
        <begin position="421"/>
        <end position="445"/>
    </location>
</feature>
<feature type="transmembrane region" description="Helical" evidence="6">
    <location>
        <begin position="707"/>
        <end position="740"/>
    </location>
</feature>
<feature type="transmembrane region" description="Helical" evidence="6">
    <location>
        <begin position="760"/>
        <end position="780"/>
    </location>
</feature>
<dbReference type="Proteomes" id="UP000607559">
    <property type="component" value="Unassembled WGS sequence"/>
</dbReference>
<keyword evidence="2" id="KW-1003">Cell membrane</keyword>
<feature type="transmembrane region" description="Helical" evidence="6">
    <location>
        <begin position="379"/>
        <end position="400"/>
    </location>
</feature>
<comment type="subcellular location">
    <subcellularLocation>
        <location evidence="1">Cell membrane</location>
        <topology evidence="1">Multi-pass membrane protein</topology>
    </subcellularLocation>
</comment>
<feature type="transmembrane region" description="Helical" evidence="6">
    <location>
        <begin position="21"/>
        <end position="41"/>
    </location>
</feature>
<comment type="caution">
    <text evidence="9">The sequence shown here is derived from an EMBL/GenBank/DDBJ whole genome shotgun (WGS) entry which is preliminary data.</text>
</comment>